<reference evidence="3 4" key="1">
    <citation type="submission" date="2019-02" db="EMBL/GenBank/DDBJ databases">
        <title>Genomic Encyclopedia of Type Strains, Phase IV (KMG-IV): sequencing the most valuable type-strain genomes for metagenomic binning, comparative biology and taxonomic classification.</title>
        <authorList>
            <person name="Goeker M."/>
        </authorList>
    </citation>
    <scope>NUCLEOTIDE SEQUENCE [LARGE SCALE GENOMIC DNA]</scope>
    <source>
        <strain evidence="3 4">DSM 101727</strain>
    </source>
</reference>
<evidence type="ECO:0000313" key="3">
    <source>
        <dbReference type="EMBL" id="RZS36836.1"/>
    </source>
</evidence>
<dbReference type="AlphaFoldDB" id="A0A4Q7KKU0"/>
<organism evidence="3 4">
    <name type="scientific">Herbihabitans rhizosphaerae</name>
    <dbReference type="NCBI Taxonomy" id="1872711"/>
    <lineage>
        <taxon>Bacteria</taxon>
        <taxon>Bacillati</taxon>
        <taxon>Actinomycetota</taxon>
        <taxon>Actinomycetes</taxon>
        <taxon>Pseudonocardiales</taxon>
        <taxon>Pseudonocardiaceae</taxon>
        <taxon>Herbihabitans</taxon>
    </lineage>
</organism>
<protein>
    <submittedName>
        <fullName evidence="3">Cell wall-active antibiotic response 4TMS protein YvqF</fullName>
    </submittedName>
</protein>
<dbReference type="Pfam" id="PF09922">
    <property type="entry name" value="LiaF-like_C"/>
    <property type="match status" value="1"/>
</dbReference>
<dbReference type="InterPro" id="IPR012551">
    <property type="entry name" value="DUF1707_SHOCT-like"/>
</dbReference>
<accession>A0A4Q7KKU0</accession>
<dbReference type="InterPro" id="IPR024425">
    <property type="entry name" value="LiaF-like_C"/>
</dbReference>
<sequence>MNEVPDPSQLRASNADRERVAKILNNAMAEGRLTVSELEERLDAVYSAKTIGELGPLTHDLPAGHSPAVRGETHLAVPQAGAIDRIGGEPTSKSSIAFMSSADRKGPWVVPPSYSVVAIMGGSAIDLTHARFAEHETTINVFTWWGGVEIYVPDDITVHVTGSGFMGAFDDRAHQQVGPPGAPVVKITGLAIMAGVEVKRSKKKQRRQRIGE</sequence>
<comment type="caution">
    <text evidence="3">The sequence shown here is derived from an EMBL/GenBank/DDBJ whole genome shotgun (WGS) entry which is preliminary data.</text>
</comment>
<evidence type="ECO:0000259" key="1">
    <source>
        <dbReference type="Pfam" id="PF08044"/>
    </source>
</evidence>
<dbReference type="Pfam" id="PF08044">
    <property type="entry name" value="DUF1707"/>
    <property type="match status" value="1"/>
</dbReference>
<gene>
    <name evidence="3" type="ORF">EV193_10670</name>
</gene>
<dbReference type="RefSeq" id="WP_130345467.1">
    <property type="nucleotide sequence ID" value="NZ_SGWQ01000006.1"/>
</dbReference>
<feature type="domain" description="Cell wall-active antibiotics response LiaF-like C-terminal" evidence="2">
    <location>
        <begin position="114"/>
        <end position="170"/>
    </location>
</feature>
<dbReference type="PANTHER" id="PTHR40763">
    <property type="entry name" value="MEMBRANE PROTEIN-RELATED"/>
    <property type="match status" value="1"/>
</dbReference>
<proteinExistence type="predicted"/>
<keyword evidence="4" id="KW-1185">Reference proteome</keyword>
<feature type="domain" description="DUF1707" evidence="1">
    <location>
        <begin position="10"/>
        <end position="62"/>
    </location>
</feature>
<dbReference type="OrthoDB" id="4772576at2"/>
<dbReference type="PANTHER" id="PTHR40763:SF4">
    <property type="entry name" value="DUF1707 DOMAIN-CONTAINING PROTEIN"/>
    <property type="match status" value="1"/>
</dbReference>
<evidence type="ECO:0000313" key="4">
    <source>
        <dbReference type="Proteomes" id="UP000294257"/>
    </source>
</evidence>
<name>A0A4Q7KKU0_9PSEU</name>
<evidence type="ECO:0000259" key="2">
    <source>
        <dbReference type="Pfam" id="PF09922"/>
    </source>
</evidence>
<dbReference type="Proteomes" id="UP000294257">
    <property type="component" value="Unassembled WGS sequence"/>
</dbReference>
<dbReference type="EMBL" id="SGWQ01000006">
    <property type="protein sequence ID" value="RZS36836.1"/>
    <property type="molecule type" value="Genomic_DNA"/>
</dbReference>